<dbReference type="AlphaFoldDB" id="A0A8H8DJE4"/>
<dbReference type="PANTHER" id="PTHR46246">
    <property type="entry name" value="GUANOSINE-3',5'-BIS(DIPHOSPHATE) 3'-PYROPHOSPHOHYDROLASE MESH1"/>
    <property type="match status" value="1"/>
</dbReference>
<gene>
    <name evidence="2" type="ORF">BJ554DRAFT_7996</name>
</gene>
<dbReference type="EMBL" id="JAEFCI010005919">
    <property type="protein sequence ID" value="KAG5460012.1"/>
    <property type="molecule type" value="Genomic_DNA"/>
</dbReference>
<sequence length="507" mass="55119">MGRGKDDYRSSPSGFPCPPAAPSRAGVPDAAAALLRAVDFAAFKHRDQKRKDVRRTRVAKMLTDAGITDVATLQAAVLHDTVEDTATTFEEVAAGTDRGATPIVLRQLENEFGPEVAEIVRECTDDKTLEKSERKRRQVETAPHKSAKVGTGSRFIFVLVRRRPFRRVKLADKVRSALISAKGGKAARLYNLRDLQRSVPERWTAERVQEYFRWAKQVTDSCAAACPRLAEQLEELYAAGTFFHEEREYKCLPECTARPVTGPRAFGAYERIFALVLLRLMPRSDEEARRGCFRDRTGTMIRAADSPVALAAFAKRWYGGAPIEAGRERERARMAGLRAVIRPLRHGAKWGQDGRAEEAGAGAMPVGDEGGLNVYCCTIDKQLSTSPLLADSLRQPPGSTLRNGPLAITGARKTSGAAAAADGGGGGAGGGFSAFAARETPRNFAREHAKSRVPRATGALPARRRQGEHEESKPQASASRAVRSLGWFCVACTPGTSAPARLWQGNH</sequence>
<evidence type="ECO:0000313" key="2">
    <source>
        <dbReference type="EMBL" id="KAG5460012.1"/>
    </source>
</evidence>
<proteinExistence type="predicted"/>
<comment type="caution">
    <text evidence="2">The sequence shown here is derived from an EMBL/GenBank/DDBJ whole genome shotgun (WGS) entry which is preliminary data.</text>
</comment>
<feature type="region of interest" description="Disordered" evidence="1">
    <location>
        <begin position="1"/>
        <end position="25"/>
    </location>
</feature>
<dbReference type="Proteomes" id="UP000673691">
    <property type="component" value="Unassembled WGS sequence"/>
</dbReference>
<name>A0A8H8DJE4_9FUNG</name>
<evidence type="ECO:0008006" key="4">
    <source>
        <dbReference type="Google" id="ProtNLM"/>
    </source>
</evidence>
<feature type="region of interest" description="Disordered" evidence="1">
    <location>
        <begin position="444"/>
        <end position="478"/>
    </location>
</feature>
<dbReference type="GO" id="GO:0008893">
    <property type="term" value="F:guanosine-3',5'-bis(diphosphate) 3'-diphosphatase activity"/>
    <property type="evidence" value="ECO:0007669"/>
    <property type="project" value="TreeGrafter"/>
</dbReference>
<dbReference type="OrthoDB" id="430679at2759"/>
<reference evidence="2 3" key="1">
    <citation type="journal article" name="Sci. Rep.">
        <title>Genome-scale phylogenetic analyses confirm Olpidium as the closest living zoosporic fungus to the non-flagellated, terrestrial fungi.</title>
        <authorList>
            <person name="Chang Y."/>
            <person name="Rochon D."/>
            <person name="Sekimoto S."/>
            <person name="Wang Y."/>
            <person name="Chovatia M."/>
            <person name="Sandor L."/>
            <person name="Salamov A."/>
            <person name="Grigoriev I.V."/>
            <person name="Stajich J.E."/>
            <person name="Spatafora J.W."/>
        </authorList>
    </citation>
    <scope>NUCLEOTIDE SEQUENCE [LARGE SCALE GENOMIC DNA]</scope>
    <source>
        <strain evidence="2">S191</strain>
    </source>
</reference>
<dbReference type="InterPro" id="IPR052194">
    <property type="entry name" value="MESH1"/>
</dbReference>
<keyword evidence="3" id="KW-1185">Reference proteome</keyword>
<accession>A0A8H8DJE4</accession>
<organism evidence="2 3">
    <name type="scientific">Olpidium bornovanus</name>
    <dbReference type="NCBI Taxonomy" id="278681"/>
    <lineage>
        <taxon>Eukaryota</taxon>
        <taxon>Fungi</taxon>
        <taxon>Fungi incertae sedis</taxon>
        <taxon>Olpidiomycota</taxon>
        <taxon>Olpidiomycotina</taxon>
        <taxon>Olpidiomycetes</taxon>
        <taxon>Olpidiales</taxon>
        <taxon>Olpidiaceae</taxon>
        <taxon>Olpidium</taxon>
    </lineage>
</organism>
<protein>
    <recommendedName>
        <fullName evidence="4">HD domain-containing protein</fullName>
    </recommendedName>
</protein>
<dbReference type="Gene3D" id="1.10.3210.10">
    <property type="entry name" value="Hypothetical protein af1432"/>
    <property type="match status" value="1"/>
</dbReference>
<evidence type="ECO:0000313" key="3">
    <source>
        <dbReference type="Proteomes" id="UP000673691"/>
    </source>
</evidence>
<evidence type="ECO:0000256" key="1">
    <source>
        <dbReference type="SAM" id="MobiDB-lite"/>
    </source>
</evidence>
<dbReference type="SUPFAM" id="SSF109604">
    <property type="entry name" value="HD-domain/PDEase-like"/>
    <property type="match status" value="1"/>
</dbReference>
<dbReference type="PANTHER" id="PTHR46246:SF1">
    <property type="entry name" value="GUANOSINE-3',5'-BIS(DIPHOSPHATE) 3'-PYROPHOSPHOHYDROLASE MESH1"/>
    <property type="match status" value="1"/>
</dbReference>